<dbReference type="PANTHER" id="PTHR30193">
    <property type="entry name" value="ABC TRANSPORTER PERMEASE PROTEIN"/>
    <property type="match status" value="1"/>
</dbReference>
<dbReference type="GO" id="GO:0005886">
    <property type="term" value="C:plasma membrane"/>
    <property type="evidence" value="ECO:0007669"/>
    <property type="project" value="UniProtKB-SubCell"/>
</dbReference>
<dbReference type="OrthoDB" id="9804439at2"/>
<comment type="similarity">
    <text evidence="7">Belongs to the binding-protein-dependent transport system permease family.</text>
</comment>
<dbReference type="InterPro" id="IPR000515">
    <property type="entry name" value="MetI-like"/>
</dbReference>
<keyword evidence="6 7" id="KW-0472">Membrane</keyword>
<feature type="transmembrane region" description="Helical" evidence="7">
    <location>
        <begin position="237"/>
        <end position="259"/>
    </location>
</feature>
<evidence type="ECO:0000256" key="2">
    <source>
        <dbReference type="ARBA" id="ARBA00022448"/>
    </source>
</evidence>
<feature type="transmembrane region" description="Helical" evidence="7">
    <location>
        <begin position="178"/>
        <end position="203"/>
    </location>
</feature>
<keyword evidence="3" id="KW-1003">Cell membrane</keyword>
<dbReference type="Proteomes" id="UP000199651">
    <property type="component" value="Unassembled WGS sequence"/>
</dbReference>
<evidence type="ECO:0000256" key="3">
    <source>
        <dbReference type="ARBA" id="ARBA00022475"/>
    </source>
</evidence>
<dbReference type="GO" id="GO:0055085">
    <property type="term" value="P:transmembrane transport"/>
    <property type="evidence" value="ECO:0007669"/>
    <property type="project" value="InterPro"/>
</dbReference>
<feature type="transmembrane region" description="Helical" evidence="7">
    <location>
        <begin position="33"/>
        <end position="53"/>
    </location>
</feature>
<reference evidence="11" key="1">
    <citation type="submission" date="2016-10" db="EMBL/GenBank/DDBJ databases">
        <authorList>
            <person name="Varghese N."/>
            <person name="Submissions S."/>
        </authorList>
    </citation>
    <scope>NUCLEOTIDE SEQUENCE [LARGE SCALE GENOMIC DNA]</scope>
    <source>
        <strain evidence="11">IBRC-M 10655</strain>
    </source>
</reference>
<keyword evidence="5 7" id="KW-1133">Transmembrane helix</keyword>
<evidence type="ECO:0000256" key="6">
    <source>
        <dbReference type="ARBA" id="ARBA00023136"/>
    </source>
</evidence>
<dbReference type="InterPro" id="IPR051393">
    <property type="entry name" value="ABC_transporter_permease"/>
</dbReference>
<dbReference type="RefSeq" id="WP_091368682.1">
    <property type="nucleotide sequence ID" value="NZ_FNDV01000003.1"/>
</dbReference>
<evidence type="ECO:0000259" key="9">
    <source>
        <dbReference type="PROSITE" id="PS50928"/>
    </source>
</evidence>
<feature type="transmembrane region" description="Helical" evidence="7">
    <location>
        <begin position="97"/>
        <end position="118"/>
    </location>
</feature>
<accession>A0A1H0F8M7</accession>
<dbReference type="AlphaFoldDB" id="A0A1H0F8M7"/>
<proteinExistence type="inferred from homology"/>
<feature type="region of interest" description="Disordered" evidence="8">
    <location>
        <begin position="1"/>
        <end position="28"/>
    </location>
</feature>
<evidence type="ECO:0000313" key="11">
    <source>
        <dbReference type="Proteomes" id="UP000199651"/>
    </source>
</evidence>
<dbReference type="InterPro" id="IPR035906">
    <property type="entry name" value="MetI-like_sf"/>
</dbReference>
<evidence type="ECO:0000256" key="1">
    <source>
        <dbReference type="ARBA" id="ARBA00004651"/>
    </source>
</evidence>
<name>A0A1H0F8M7_9PSEU</name>
<feature type="domain" description="ABC transmembrane type-1" evidence="9">
    <location>
        <begin position="92"/>
        <end position="309"/>
    </location>
</feature>
<dbReference type="Pfam" id="PF00528">
    <property type="entry name" value="BPD_transp_1"/>
    <property type="match status" value="1"/>
</dbReference>
<dbReference type="CDD" id="cd06261">
    <property type="entry name" value="TM_PBP2"/>
    <property type="match status" value="1"/>
</dbReference>
<protein>
    <submittedName>
        <fullName evidence="10">Carbohydrate ABC transporter membrane protein 1, CUT1 family</fullName>
    </submittedName>
</protein>
<dbReference type="STRING" id="504798.SAMN05421871_103596"/>
<keyword evidence="4 7" id="KW-0812">Transmembrane</keyword>
<dbReference type="SUPFAM" id="SSF161098">
    <property type="entry name" value="MetI-like"/>
    <property type="match status" value="1"/>
</dbReference>
<keyword evidence="2 7" id="KW-0813">Transport</keyword>
<feature type="transmembrane region" description="Helical" evidence="7">
    <location>
        <begin position="130"/>
        <end position="150"/>
    </location>
</feature>
<dbReference type="SUPFAM" id="SSF160964">
    <property type="entry name" value="MalF N-terminal region-like"/>
    <property type="match status" value="1"/>
</dbReference>
<gene>
    <name evidence="10" type="ORF">SAMN05192558_101274</name>
</gene>
<dbReference type="PROSITE" id="PS50928">
    <property type="entry name" value="ABC_TM1"/>
    <property type="match status" value="1"/>
</dbReference>
<feature type="compositionally biased region" description="Low complexity" evidence="8">
    <location>
        <begin position="1"/>
        <end position="15"/>
    </location>
</feature>
<evidence type="ECO:0000256" key="5">
    <source>
        <dbReference type="ARBA" id="ARBA00022989"/>
    </source>
</evidence>
<evidence type="ECO:0000313" key="10">
    <source>
        <dbReference type="EMBL" id="SDN90950.1"/>
    </source>
</evidence>
<sequence length="318" mass="34399">MTASTTAPGAGIITPAPGPPARPRKKKAHTGHGAWPVLFVGPLVLGIAVFYLWPIVRTAYFSFTEWGVFGGSTWVGLENYERLLSDPELGRAALNTLIYTGVVVLGVPIGLVLAALLNRPGLRGATLYRTLFFLPYVAMPVAVAQVWKIIYNGDYGVLNWALGLVGIEGTYWVSTPGWSLIATAVLGLWLSLGFNIIILSAALKNVPRDLYEAAALDGASPMRQFLSITIPMVGRSVFFLTVVTVIAGLQLFDLLYTLVGTANPVMRDTKSLVYLFWEASFPDNEKGYGAAIAIAILVITACVTAVQFLLQRKWVHDV</sequence>
<dbReference type="Gene3D" id="1.10.3720.10">
    <property type="entry name" value="MetI-like"/>
    <property type="match status" value="1"/>
</dbReference>
<keyword evidence="11" id="KW-1185">Reference proteome</keyword>
<comment type="subcellular location">
    <subcellularLocation>
        <location evidence="1 7">Cell membrane</location>
        <topology evidence="1 7">Multi-pass membrane protein</topology>
    </subcellularLocation>
</comment>
<organism evidence="10 11">
    <name type="scientific">Actinokineospora alba</name>
    <dbReference type="NCBI Taxonomy" id="504798"/>
    <lineage>
        <taxon>Bacteria</taxon>
        <taxon>Bacillati</taxon>
        <taxon>Actinomycetota</taxon>
        <taxon>Actinomycetes</taxon>
        <taxon>Pseudonocardiales</taxon>
        <taxon>Pseudonocardiaceae</taxon>
        <taxon>Actinokineospora</taxon>
    </lineage>
</organism>
<evidence type="ECO:0000256" key="7">
    <source>
        <dbReference type="RuleBase" id="RU363032"/>
    </source>
</evidence>
<evidence type="ECO:0000256" key="8">
    <source>
        <dbReference type="SAM" id="MobiDB-lite"/>
    </source>
</evidence>
<dbReference type="PANTHER" id="PTHR30193:SF41">
    <property type="entry name" value="DIACETYLCHITOBIOSE UPTAKE SYSTEM PERMEASE PROTEIN NGCF"/>
    <property type="match status" value="1"/>
</dbReference>
<dbReference type="EMBL" id="FNJB01000001">
    <property type="protein sequence ID" value="SDN90950.1"/>
    <property type="molecule type" value="Genomic_DNA"/>
</dbReference>
<evidence type="ECO:0000256" key="4">
    <source>
        <dbReference type="ARBA" id="ARBA00022692"/>
    </source>
</evidence>
<feature type="transmembrane region" description="Helical" evidence="7">
    <location>
        <begin position="288"/>
        <end position="310"/>
    </location>
</feature>